<organism evidence="12 13">
    <name type="scientific">Caenorhabditis briggsae</name>
    <dbReference type="NCBI Taxonomy" id="6238"/>
    <lineage>
        <taxon>Eukaryota</taxon>
        <taxon>Metazoa</taxon>
        <taxon>Ecdysozoa</taxon>
        <taxon>Nematoda</taxon>
        <taxon>Chromadorea</taxon>
        <taxon>Rhabditida</taxon>
        <taxon>Rhabditina</taxon>
        <taxon>Rhabditomorpha</taxon>
        <taxon>Rhabditoidea</taxon>
        <taxon>Rhabditidae</taxon>
        <taxon>Peloderinae</taxon>
        <taxon>Caenorhabditis</taxon>
    </lineage>
</organism>
<dbReference type="GO" id="GO:0005524">
    <property type="term" value="F:ATP binding"/>
    <property type="evidence" value="ECO:0007669"/>
    <property type="project" value="UniProtKB-KW"/>
</dbReference>
<dbReference type="SUPFAM" id="SSF52540">
    <property type="entry name" value="P-loop containing nucleoside triphosphate hydrolases"/>
    <property type="match status" value="1"/>
</dbReference>
<gene>
    <name evidence="14" type="primary">hmt-1</name>
    <name evidence="12" type="synonym">Cbr-hmt-1</name>
    <name evidence="14" type="ORF">CBG13182</name>
    <name evidence="12" type="ORF">CBG_13182</name>
</gene>
<evidence type="ECO:0000256" key="9">
    <source>
        <dbReference type="SAM" id="Phobius"/>
    </source>
</evidence>
<reference evidence="12 13" key="1">
    <citation type="journal article" date="2003" name="PLoS Biol.">
        <title>The genome sequence of Caenorhabditis briggsae: a platform for comparative genomics.</title>
        <authorList>
            <person name="Stein L.D."/>
            <person name="Bao Z."/>
            <person name="Blasiar D."/>
            <person name="Blumenthal T."/>
            <person name="Brent M.R."/>
            <person name="Chen N."/>
            <person name="Chinwalla A."/>
            <person name="Clarke L."/>
            <person name="Clee C."/>
            <person name="Coghlan A."/>
            <person name="Coulson A."/>
            <person name="D'Eustachio P."/>
            <person name="Fitch D.H."/>
            <person name="Fulton L.A."/>
            <person name="Fulton R.E."/>
            <person name="Griffiths-Jones S."/>
            <person name="Harris T.W."/>
            <person name="Hillier L.W."/>
            <person name="Kamath R."/>
            <person name="Kuwabara P.E."/>
            <person name="Mardis E.R."/>
            <person name="Marra M.A."/>
            <person name="Miner T.L."/>
            <person name="Minx P."/>
            <person name="Mullikin J.C."/>
            <person name="Plumb R.W."/>
            <person name="Rogers J."/>
            <person name="Schein J.E."/>
            <person name="Sohrmann M."/>
            <person name="Spieth J."/>
            <person name="Stajich J.E."/>
            <person name="Wei C."/>
            <person name="Willey D."/>
            <person name="Wilson R.K."/>
            <person name="Durbin R."/>
            <person name="Waterston R.H."/>
        </authorList>
    </citation>
    <scope>NUCLEOTIDE SEQUENCE [LARGE SCALE GENOMIC DNA]</scope>
    <source>
        <strain evidence="12 13">AF16</strain>
    </source>
</reference>
<comment type="similarity">
    <text evidence="8">Belongs to the ABC transporter superfamily. ABCB family. Heavy Metal importer (TC 3.A.1.210) subfamily.</text>
</comment>
<dbReference type="PROSITE" id="PS50893">
    <property type="entry name" value="ABC_TRANSPORTER_2"/>
    <property type="match status" value="1"/>
</dbReference>
<dbReference type="FunFam" id="3.40.50.300:FF:000186">
    <property type="entry name" value="ATP-binding cassette sub-family B member 7, mitochondrial"/>
    <property type="match status" value="1"/>
</dbReference>
<dbReference type="HOGENOM" id="CLU_000604_84_1_1"/>
<feature type="transmembrane region" description="Helical" evidence="9">
    <location>
        <begin position="70"/>
        <end position="93"/>
    </location>
</feature>
<dbReference type="FunCoup" id="A8XH88">
    <property type="interactions" value="1800"/>
</dbReference>
<dbReference type="CDD" id="cd03253">
    <property type="entry name" value="ABCC_ATM1_transporter"/>
    <property type="match status" value="1"/>
</dbReference>
<dbReference type="Pfam" id="PF00664">
    <property type="entry name" value="ABC_membrane"/>
    <property type="match status" value="1"/>
</dbReference>
<feature type="non-terminal residue" evidence="12">
    <location>
        <position position="1"/>
    </location>
</feature>
<feature type="transmembrane region" description="Helical" evidence="9">
    <location>
        <begin position="358"/>
        <end position="380"/>
    </location>
</feature>
<comment type="subcellular location">
    <subcellularLocation>
        <location evidence="1">Membrane</location>
        <topology evidence="1">Multi-pass membrane protein</topology>
    </subcellularLocation>
</comment>
<dbReference type="RefSeq" id="XP_002641334.1">
    <property type="nucleotide sequence ID" value="XM_002641288.1"/>
</dbReference>
<dbReference type="GO" id="GO:0015886">
    <property type="term" value="P:heme transport"/>
    <property type="evidence" value="ECO:0000318"/>
    <property type="project" value="GO_Central"/>
</dbReference>
<feature type="non-terminal residue" evidence="12">
    <location>
        <position position="700"/>
    </location>
</feature>
<keyword evidence="6 9" id="KW-1133">Transmembrane helix</keyword>
<evidence type="ECO:0000256" key="7">
    <source>
        <dbReference type="ARBA" id="ARBA00023136"/>
    </source>
</evidence>
<feature type="transmembrane region" description="Helical" evidence="9">
    <location>
        <begin position="164"/>
        <end position="185"/>
    </location>
</feature>
<keyword evidence="4" id="KW-0547">Nucleotide-binding</keyword>
<dbReference type="InterPro" id="IPR003439">
    <property type="entry name" value="ABC_transporter-like_ATP-bd"/>
</dbReference>
<dbReference type="InParanoid" id="A8XH88"/>
<dbReference type="AlphaFoldDB" id="A8XH88"/>
<keyword evidence="3 9" id="KW-0812">Transmembrane</keyword>
<dbReference type="InterPro" id="IPR036640">
    <property type="entry name" value="ABC1_TM_sf"/>
</dbReference>
<evidence type="ECO:0000256" key="8">
    <source>
        <dbReference type="ARBA" id="ARBA00024363"/>
    </source>
</evidence>
<dbReference type="EMBL" id="HE601226">
    <property type="protein sequence ID" value="CAP32012.1"/>
    <property type="molecule type" value="Genomic_DNA"/>
</dbReference>
<feature type="transmembrane region" description="Helical" evidence="9">
    <location>
        <begin position="224"/>
        <end position="245"/>
    </location>
</feature>
<dbReference type="InterPro" id="IPR017871">
    <property type="entry name" value="ABC_transporter-like_CS"/>
</dbReference>
<dbReference type="FunFam" id="1.20.1560.10:FF:000567">
    <property type="entry name" value="Protein CBR-HMT-1"/>
    <property type="match status" value="1"/>
</dbReference>
<dbReference type="KEGG" id="cbr:CBG_13182"/>
<evidence type="ECO:0000256" key="5">
    <source>
        <dbReference type="ARBA" id="ARBA00022840"/>
    </source>
</evidence>
<accession>A8XH88</accession>
<feature type="transmembrane region" description="Helical" evidence="9">
    <location>
        <begin position="392"/>
        <end position="414"/>
    </location>
</feature>
<evidence type="ECO:0000259" key="11">
    <source>
        <dbReference type="PROSITE" id="PS50929"/>
    </source>
</evidence>
<feature type="domain" description="ABC transmembrane type-1" evidence="11">
    <location>
        <begin position="225"/>
        <end position="344"/>
    </location>
</feature>
<evidence type="ECO:0000256" key="1">
    <source>
        <dbReference type="ARBA" id="ARBA00004141"/>
    </source>
</evidence>
<dbReference type="SMART" id="SM00382">
    <property type="entry name" value="AAA"/>
    <property type="match status" value="1"/>
</dbReference>
<proteinExistence type="inferred from homology"/>
<feature type="transmembrane region" description="Helical" evidence="9">
    <location>
        <begin position="99"/>
        <end position="119"/>
    </location>
</feature>
<evidence type="ECO:0000256" key="3">
    <source>
        <dbReference type="ARBA" id="ARBA00022692"/>
    </source>
</evidence>
<feature type="domain" description="ABC transporter" evidence="10">
    <location>
        <begin position="450"/>
        <end position="684"/>
    </location>
</feature>
<evidence type="ECO:0000313" key="13">
    <source>
        <dbReference type="Proteomes" id="UP000008549"/>
    </source>
</evidence>
<evidence type="ECO:0000256" key="4">
    <source>
        <dbReference type="ARBA" id="ARBA00022741"/>
    </source>
</evidence>
<name>A8XH88_CAEBR</name>
<dbReference type="InterPro" id="IPR027417">
    <property type="entry name" value="P-loop_NTPase"/>
</dbReference>
<dbReference type="GO" id="GO:0005774">
    <property type="term" value="C:vacuolar membrane"/>
    <property type="evidence" value="ECO:0000318"/>
    <property type="project" value="GO_Central"/>
</dbReference>
<dbReference type="PROSITE" id="PS50929">
    <property type="entry name" value="ABC_TM1F"/>
    <property type="match status" value="2"/>
</dbReference>
<sequence length="700" mass="78754">MGFSPFLDECRAEGIWPVGPSCNKIISFGVYSFFIVVNFIVLCIPNTGNHYQQMIDDEGRTTSKLTMSKILSICSLFAVICQSIFYFCFVFYFHPYTHLLLAFCLSKLFFWIFCMCSFSKWRNQPSTPISLAFAFSAALLIDCIPLTAWKTYFDGAGQNRGDVTFYLIELALVTAVFFFAIVAGCSNFSGFSSRESAWNNLSKKVVMVAPYIWPTKSITLQLRVVFCLFLLIAGRLINVSLPILSKWIVDELSTPDSFHYSLLFLATFLKFLQGNGAMGGFLNTVRTYLWIPIQQYTTRELEVELFKHLHSLSLRWHLSRKTGQVLRVMDRGTSSVNNILNYQVTEWKTQASLAFLNCLQNAIIGIGMIGGSVFVVYMIVHEKTLTVGDYVLFTTYLLQLYTPLNFFGTIYRVIQKAFVDMENMFDLMNDEVEVKDLPHALPYSDAKGTISVKNLTFEYNTGLPVIKNISFEIGNGQTVALVGSSGSGKSTLIRLLFRLFESTEGSIEFDGTDVRNYTMHSLRQQIGIVPQDTVLFNDTIMYNIRFGRPDASDEEVIEAAKAAMIHDKISSLPEGYETMVGERGLKLSGGEKQRVAIARTILKKPQFIFLDEATSALDTPTERAIQKCLEKLCKSRTGVVVAHRLSTVVNADLILVLDKGIILERGTHKDLLAQKGVYASMWEAQIAEQRAKSIELGEDV</sequence>
<keyword evidence="13" id="KW-1185">Reference proteome</keyword>
<dbReference type="PANTHER" id="PTHR24221:SF654">
    <property type="entry name" value="ATP-BINDING CASSETTE SUB-FAMILY B MEMBER 6"/>
    <property type="match status" value="1"/>
</dbReference>
<dbReference type="WormBase" id="CBG13182">
    <property type="protein sequence ID" value="CBP41906"/>
    <property type="gene ID" value="WBGene00033982"/>
    <property type="gene designation" value="Cbr-hmt-1"/>
</dbReference>
<dbReference type="Gene3D" id="1.20.1560.10">
    <property type="entry name" value="ABC transporter type 1, transmembrane domain"/>
    <property type="match status" value="2"/>
</dbReference>
<feature type="transmembrane region" description="Helical" evidence="9">
    <location>
        <begin position="131"/>
        <end position="152"/>
    </location>
</feature>
<feature type="domain" description="ABC transmembrane type-1" evidence="11">
    <location>
        <begin position="347"/>
        <end position="416"/>
    </location>
</feature>
<dbReference type="InterPro" id="IPR039421">
    <property type="entry name" value="Type_1_exporter"/>
</dbReference>
<keyword evidence="2" id="KW-0813">Transport</keyword>
<evidence type="ECO:0000313" key="14">
    <source>
        <dbReference type="WormBase" id="CBG13182"/>
    </source>
</evidence>
<dbReference type="Proteomes" id="UP000008549">
    <property type="component" value="Unassembled WGS sequence"/>
</dbReference>
<evidence type="ECO:0000256" key="2">
    <source>
        <dbReference type="ARBA" id="ARBA00022448"/>
    </source>
</evidence>
<protein>
    <submittedName>
        <fullName evidence="12">Protein CBR-HMT-1</fullName>
    </submittedName>
</protein>
<evidence type="ECO:0000259" key="10">
    <source>
        <dbReference type="PROSITE" id="PS50893"/>
    </source>
</evidence>
<dbReference type="Pfam" id="PF00005">
    <property type="entry name" value="ABC_tran"/>
    <property type="match status" value="1"/>
</dbReference>
<dbReference type="PANTHER" id="PTHR24221">
    <property type="entry name" value="ATP-BINDING CASSETTE SUB-FAMILY B"/>
    <property type="match status" value="1"/>
</dbReference>
<dbReference type="SUPFAM" id="SSF90123">
    <property type="entry name" value="ABC transporter transmembrane region"/>
    <property type="match status" value="1"/>
</dbReference>
<dbReference type="GO" id="GO:0020037">
    <property type="term" value="F:heme binding"/>
    <property type="evidence" value="ECO:0000318"/>
    <property type="project" value="GO_Central"/>
</dbReference>
<dbReference type="STRING" id="6238.A8XH88"/>
<dbReference type="InterPro" id="IPR011527">
    <property type="entry name" value="ABC1_TM_dom"/>
</dbReference>
<feature type="transmembrane region" description="Helical" evidence="9">
    <location>
        <begin position="257"/>
        <end position="272"/>
    </location>
</feature>
<dbReference type="Gene3D" id="3.40.50.300">
    <property type="entry name" value="P-loop containing nucleotide triphosphate hydrolases"/>
    <property type="match status" value="1"/>
</dbReference>
<reference evidence="12 13" key="2">
    <citation type="journal article" date="2011" name="PLoS Genet.">
        <title>Caenorhabditis briggsae recombinant inbred line genotypes reveal inter-strain incompatibility and the evolution of recombination.</title>
        <authorList>
            <person name="Ross J.A."/>
            <person name="Koboldt D.C."/>
            <person name="Staisch J.E."/>
            <person name="Chamberlin H.M."/>
            <person name="Gupta B.P."/>
            <person name="Miller R.D."/>
            <person name="Baird S.E."/>
            <person name="Haag E.S."/>
        </authorList>
    </citation>
    <scope>NUCLEOTIDE SEQUENCE [LARGE SCALE GENOMIC DNA]</scope>
    <source>
        <strain evidence="12 13">AF16</strain>
    </source>
</reference>
<dbReference type="OMA" id="CIPLTAW"/>
<dbReference type="GO" id="GO:0016887">
    <property type="term" value="F:ATP hydrolysis activity"/>
    <property type="evidence" value="ECO:0007669"/>
    <property type="project" value="InterPro"/>
</dbReference>
<dbReference type="eggNOG" id="KOG0056">
    <property type="taxonomic scope" value="Eukaryota"/>
</dbReference>
<keyword evidence="7 9" id="KW-0472">Membrane</keyword>
<dbReference type="GO" id="GO:0055085">
    <property type="term" value="P:transmembrane transport"/>
    <property type="evidence" value="ECO:0000318"/>
    <property type="project" value="GO_Central"/>
</dbReference>
<dbReference type="GeneID" id="8583326"/>
<dbReference type="GO" id="GO:0015439">
    <property type="term" value="F:ABC-type heme transporter activity"/>
    <property type="evidence" value="ECO:0000318"/>
    <property type="project" value="GO_Central"/>
</dbReference>
<dbReference type="InterPro" id="IPR003593">
    <property type="entry name" value="AAA+_ATPase"/>
</dbReference>
<evidence type="ECO:0000313" key="12">
    <source>
        <dbReference type="EMBL" id="CAP32012.1"/>
    </source>
</evidence>
<dbReference type="PROSITE" id="PS00211">
    <property type="entry name" value="ABC_TRANSPORTER_1"/>
    <property type="match status" value="1"/>
</dbReference>
<feature type="transmembrane region" description="Helical" evidence="9">
    <location>
        <begin position="25"/>
        <end position="44"/>
    </location>
</feature>
<dbReference type="CTD" id="8583326"/>
<keyword evidence="5" id="KW-0067">ATP-binding</keyword>
<evidence type="ECO:0000256" key="6">
    <source>
        <dbReference type="ARBA" id="ARBA00022989"/>
    </source>
</evidence>